<keyword evidence="4" id="KW-0804">Transcription</keyword>
<keyword evidence="9" id="KW-1185">Reference proteome</keyword>
<sequence length="690" mass="77303">MANTQAASSANANKDLSCLRCRKKKAKCSKTRPTCTRCERSNQPCEYPDAPPNLTDLSQKVLGLYESLRDLEGEFLVKYLQQDQDQDSPSPSPPPTTVDTLASPPPVLPPQPLYQPSLGESESKEVRWSMTLLGNGMSIQTTVKTAFDLIVLMSRLNQQLFEDPDTSDDPMAREWALTTEDKDNEDEELDEDEYLVTVPLFPLSYFSLHQSLSPAPMPSAACPQPPCLSPQAILDHILLAFRHDDISRSLNDSLTSSHGLIVRLLLDQLKPSLPPKQNTPPLAASLDSLQPLQRAVLLAAFLTCHLFLQPSVLLGPSCSVDTLHQLLLQALLDSVFDAVQPSDRDALRLSMLLFLWCPIPASPDALSIQPATISNWLTLCWRWVLMHDPPCATPTISNKETMVASLLYLDVFYHTFLLPDVNTSSRDTHLGVILDLAESTPNNLRYRCRLCLTLQAQLMRFLSQVQSLFYIENDRSKDASDTLDKALIRARLQADVPLDTDGNESPRSVKAETMEDDNPVPSASVTASNVRKVDVDEVLMLVRDLEKWEQRLPDWAAWPATTDTSDRIDSAKNETSSPTMMSPMVVQLHLILNMVKVLLFRPFSTPHRHHQDSEQTHTRTTFLDLSLHAADRLSRCLTKNCTSPHDSLDPFWSHAAQQMTWDVVDRVKAAFDRDPEIKTQLCTLVNRLDV</sequence>
<evidence type="ECO:0000256" key="1">
    <source>
        <dbReference type="ARBA" id="ARBA00004123"/>
    </source>
</evidence>
<dbReference type="EMBL" id="MCGT01000012">
    <property type="protein sequence ID" value="ORX55031.1"/>
    <property type="molecule type" value="Genomic_DNA"/>
</dbReference>
<evidence type="ECO:0000259" key="7">
    <source>
        <dbReference type="PROSITE" id="PS50048"/>
    </source>
</evidence>
<reference evidence="8 9" key="1">
    <citation type="submission" date="2016-07" db="EMBL/GenBank/DDBJ databases">
        <title>Pervasive Adenine N6-methylation of Active Genes in Fungi.</title>
        <authorList>
            <consortium name="DOE Joint Genome Institute"/>
            <person name="Mondo S.J."/>
            <person name="Dannebaum R.O."/>
            <person name="Kuo R.C."/>
            <person name="Labutti K."/>
            <person name="Haridas S."/>
            <person name="Kuo A."/>
            <person name="Salamov A."/>
            <person name="Ahrendt S.R."/>
            <person name="Lipzen A."/>
            <person name="Sullivan W."/>
            <person name="Andreopoulos W.B."/>
            <person name="Clum A."/>
            <person name="Lindquist E."/>
            <person name="Daum C."/>
            <person name="Ramamoorthy G.K."/>
            <person name="Gryganskyi A."/>
            <person name="Culley D."/>
            <person name="Magnuson J.K."/>
            <person name="James T.Y."/>
            <person name="O'Malley M.A."/>
            <person name="Stajich J.E."/>
            <person name="Spatafora J.W."/>
            <person name="Visel A."/>
            <person name="Grigoriev I.V."/>
        </authorList>
    </citation>
    <scope>NUCLEOTIDE SEQUENCE [LARGE SCALE GENOMIC DNA]</scope>
    <source>
        <strain evidence="8 9">NRRL 3301</strain>
    </source>
</reference>
<evidence type="ECO:0000313" key="9">
    <source>
        <dbReference type="Proteomes" id="UP000242146"/>
    </source>
</evidence>
<feature type="compositionally biased region" description="Pro residues" evidence="6">
    <location>
        <begin position="103"/>
        <end position="113"/>
    </location>
</feature>
<dbReference type="PROSITE" id="PS00463">
    <property type="entry name" value="ZN2_CY6_FUNGAL_1"/>
    <property type="match status" value="1"/>
</dbReference>
<dbReference type="Proteomes" id="UP000242146">
    <property type="component" value="Unassembled WGS sequence"/>
</dbReference>
<dbReference type="SUPFAM" id="SSF57701">
    <property type="entry name" value="Zn2/Cys6 DNA-binding domain"/>
    <property type="match status" value="1"/>
</dbReference>
<name>A0A1X2GJ71_9FUNG</name>
<dbReference type="PROSITE" id="PS50048">
    <property type="entry name" value="ZN2_CY6_FUNGAL_2"/>
    <property type="match status" value="1"/>
</dbReference>
<dbReference type="PANTHER" id="PTHR47338">
    <property type="entry name" value="ZN(II)2CYS6 TRANSCRIPTION FACTOR (EUROFUNG)-RELATED"/>
    <property type="match status" value="1"/>
</dbReference>
<dbReference type="AlphaFoldDB" id="A0A1X2GJ71"/>
<dbReference type="GO" id="GO:0008270">
    <property type="term" value="F:zinc ion binding"/>
    <property type="evidence" value="ECO:0007669"/>
    <property type="project" value="InterPro"/>
</dbReference>
<feature type="region of interest" description="Disordered" evidence="6">
    <location>
        <begin position="497"/>
        <end position="526"/>
    </location>
</feature>
<comment type="caution">
    <text evidence="8">The sequence shown here is derived from an EMBL/GenBank/DDBJ whole genome shotgun (WGS) entry which is preliminary data.</text>
</comment>
<dbReference type="InterPro" id="IPR036864">
    <property type="entry name" value="Zn2-C6_fun-type_DNA-bd_sf"/>
</dbReference>
<dbReference type="InterPro" id="IPR050815">
    <property type="entry name" value="TF_fung"/>
</dbReference>
<dbReference type="PANTHER" id="PTHR47338:SF5">
    <property type="entry name" value="ZN(II)2CYS6 TRANSCRIPTION FACTOR (EUROFUNG)"/>
    <property type="match status" value="1"/>
</dbReference>
<feature type="region of interest" description="Disordered" evidence="6">
    <location>
        <begin position="25"/>
        <end position="53"/>
    </location>
</feature>
<keyword evidence="2" id="KW-0479">Metal-binding</keyword>
<dbReference type="Pfam" id="PF00172">
    <property type="entry name" value="Zn_clus"/>
    <property type="match status" value="1"/>
</dbReference>
<keyword evidence="5" id="KW-0539">Nucleus</keyword>
<organism evidence="8 9">
    <name type="scientific">Hesseltinella vesiculosa</name>
    <dbReference type="NCBI Taxonomy" id="101127"/>
    <lineage>
        <taxon>Eukaryota</taxon>
        <taxon>Fungi</taxon>
        <taxon>Fungi incertae sedis</taxon>
        <taxon>Mucoromycota</taxon>
        <taxon>Mucoromycotina</taxon>
        <taxon>Mucoromycetes</taxon>
        <taxon>Mucorales</taxon>
        <taxon>Cunninghamellaceae</taxon>
        <taxon>Hesseltinella</taxon>
    </lineage>
</organism>
<proteinExistence type="predicted"/>
<dbReference type="STRING" id="101127.A0A1X2GJ71"/>
<evidence type="ECO:0000256" key="3">
    <source>
        <dbReference type="ARBA" id="ARBA00023015"/>
    </source>
</evidence>
<feature type="domain" description="Zn(2)-C6 fungal-type" evidence="7">
    <location>
        <begin position="17"/>
        <end position="47"/>
    </location>
</feature>
<dbReference type="SMART" id="SM00066">
    <property type="entry name" value="GAL4"/>
    <property type="match status" value="1"/>
</dbReference>
<dbReference type="CDD" id="cd12148">
    <property type="entry name" value="fungal_TF_MHR"/>
    <property type="match status" value="1"/>
</dbReference>
<dbReference type="OrthoDB" id="39175at2759"/>
<evidence type="ECO:0000256" key="2">
    <source>
        <dbReference type="ARBA" id="ARBA00022723"/>
    </source>
</evidence>
<protein>
    <recommendedName>
        <fullName evidence="7">Zn(2)-C6 fungal-type domain-containing protein</fullName>
    </recommendedName>
</protein>
<dbReference type="CDD" id="cd00067">
    <property type="entry name" value="GAL4"/>
    <property type="match status" value="1"/>
</dbReference>
<evidence type="ECO:0000256" key="4">
    <source>
        <dbReference type="ARBA" id="ARBA00023163"/>
    </source>
</evidence>
<evidence type="ECO:0000313" key="8">
    <source>
        <dbReference type="EMBL" id="ORX55031.1"/>
    </source>
</evidence>
<comment type="subcellular location">
    <subcellularLocation>
        <location evidence="1">Nucleus</location>
    </subcellularLocation>
</comment>
<dbReference type="Gene3D" id="4.10.240.10">
    <property type="entry name" value="Zn(2)-C6 fungal-type DNA-binding domain"/>
    <property type="match status" value="1"/>
</dbReference>
<dbReference type="InterPro" id="IPR001138">
    <property type="entry name" value="Zn2Cys6_DnaBD"/>
</dbReference>
<evidence type="ECO:0000256" key="6">
    <source>
        <dbReference type="SAM" id="MobiDB-lite"/>
    </source>
</evidence>
<evidence type="ECO:0000256" key="5">
    <source>
        <dbReference type="ARBA" id="ARBA00023242"/>
    </source>
</evidence>
<keyword evidence="3" id="KW-0805">Transcription regulation</keyword>
<feature type="region of interest" description="Disordered" evidence="6">
    <location>
        <begin position="82"/>
        <end position="121"/>
    </location>
</feature>
<accession>A0A1X2GJ71</accession>
<gene>
    <name evidence="8" type="ORF">DM01DRAFT_1335321</name>
</gene>
<dbReference type="GO" id="GO:0000981">
    <property type="term" value="F:DNA-binding transcription factor activity, RNA polymerase II-specific"/>
    <property type="evidence" value="ECO:0007669"/>
    <property type="project" value="InterPro"/>
</dbReference>
<dbReference type="GO" id="GO:0005634">
    <property type="term" value="C:nucleus"/>
    <property type="evidence" value="ECO:0007669"/>
    <property type="project" value="UniProtKB-SubCell"/>
</dbReference>